<sequence>MPSRKKQRISQSSSSSRRSLRRGSALALTPRITQRTPLPADLIYDIVAEAVGDYFADIILTPDDATSKDTILSLLHVSRICREVTLKFLYYLWGDAFINQSKRHVVLMFDFVKPCPDVDAGRPNRTLSDFRPMIRLLREWSLWAHHKPAALPNHAPVRRVAPEPEFMKMRCVRHPIFPILRIAAFFLESTKHAMRYKASGAWDLMIRDEPLFQLESVGPLREVYNAIPAHLRVPLLGRIWDKLIEQAIVWSSIRPLSETVSVMRILLFRYGGISSMMGYNWRGHVSLNQYYTRLQEELGRQLELAQKRKADADAELAAFLEVQRPEIMPMVTVEDVSSRAFTQVLRELRDFSLEGGIEINRLGRQCLAVFLSPGEEQTRFTSTMRIPT</sequence>
<organism evidence="2 3">
    <name type="scientific">Dentipellis fragilis</name>
    <dbReference type="NCBI Taxonomy" id="205917"/>
    <lineage>
        <taxon>Eukaryota</taxon>
        <taxon>Fungi</taxon>
        <taxon>Dikarya</taxon>
        <taxon>Basidiomycota</taxon>
        <taxon>Agaricomycotina</taxon>
        <taxon>Agaricomycetes</taxon>
        <taxon>Russulales</taxon>
        <taxon>Hericiaceae</taxon>
        <taxon>Dentipellis</taxon>
    </lineage>
</organism>
<evidence type="ECO:0000256" key="1">
    <source>
        <dbReference type="SAM" id="MobiDB-lite"/>
    </source>
</evidence>
<dbReference type="OrthoDB" id="3182445at2759"/>
<dbReference type="AlphaFoldDB" id="A0A4Y9XUM3"/>
<reference evidence="2 3" key="1">
    <citation type="submission" date="2019-02" db="EMBL/GenBank/DDBJ databases">
        <title>Genome sequencing of the rare red list fungi Dentipellis fragilis.</title>
        <authorList>
            <person name="Buettner E."/>
            <person name="Kellner H."/>
        </authorList>
    </citation>
    <scope>NUCLEOTIDE SEQUENCE [LARGE SCALE GENOMIC DNA]</scope>
    <source>
        <strain evidence="2 3">DSM 105465</strain>
    </source>
</reference>
<gene>
    <name evidence="2" type="ORF">EVG20_g10255</name>
</gene>
<protein>
    <submittedName>
        <fullName evidence="2">Uncharacterized protein</fullName>
    </submittedName>
</protein>
<dbReference type="Proteomes" id="UP000298327">
    <property type="component" value="Unassembled WGS sequence"/>
</dbReference>
<comment type="caution">
    <text evidence="2">The sequence shown here is derived from an EMBL/GenBank/DDBJ whole genome shotgun (WGS) entry which is preliminary data.</text>
</comment>
<accession>A0A4Y9XUM3</accession>
<proteinExistence type="predicted"/>
<dbReference type="EMBL" id="SEOQ01001198">
    <property type="protein sequence ID" value="TFY53123.1"/>
    <property type="molecule type" value="Genomic_DNA"/>
</dbReference>
<feature type="region of interest" description="Disordered" evidence="1">
    <location>
        <begin position="1"/>
        <end position="24"/>
    </location>
</feature>
<keyword evidence="3" id="KW-1185">Reference proteome</keyword>
<evidence type="ECO:0000313" key="2">
    <source>
        <dbReference type="EMBL" id="TFY53123.1"/>
    </source>
</evidence>
<evidence type="ECO:0000313" key="3">
    <source>
        <dbReference type="Proteomes" id="UP000298327"/>
    </source>
</evidence>
<name>A0A4Y9XUM3_9AGAM</name>